<dbReference type="EMBL" id="JBEZUR010000028">
    <property type="protein sequence ID" value="MEU3556148.1"/>
    <property type="molecule type" value="Genomic_DNA"/>
</dbReference>
<keyword evidence="3" id="KW-1185">Reference proteome</keyword>
<dbReference type="Proteomes" id="UP001550850">
    <property type="component" value="Unassembled WGS sequence"/>
</dbReference>
<evidence type="ECO:0008006" key="4">
    <source>
        <dbReference type="Google" id="ProtNLM"/>
    </source>
</evidence>
<gene>
    <name evidence="2" type="ORF">AB0E65_18310</name>
</gene>
<accession>A0ABV2YKA5</accession>
<evidence type="ECO:0000313" key="3">
    <source>
        <dbReference type="Proteomes" id="UP001550850"/>
    </source>
</evidence>
<protein>
    <recommendedName>
        <fullName evidence="4">Secreted protein</fullName>
    </recommendedName>
</protein>
<feature type="signal peptide" evidence="1">
    <location>
        <begin position="1"/>
        <end position="27"/>
    </location>
</feature>
<reference evidence="2 3" key="1">
    <citation type="submission" date="2024-06" db="EMBL/GenBank/DDBJ databases">
        <title>The Natural Products Discovery Center: Release of the First 8490 Sequenced Strains for Exploring Actinobacteria Biosynthetic Diversity.</title>
        <authorList>
            <person name="Kalkreuter E."/>
            <person name="Kautsar S.A."/>
            <person name="Yang D."/>
            <person name="Bader C.D."/>
            <person name="Teijaro C.N."/>
            <person name="Fluegel L."/>
            <person name="Davis C.M."/>
            <person name="Simpson J.R."/>
            <person name="Lauterbach L."/>
            <person name="Steele A.D."/>
            <person name="Gui C."/>
            <person name="Meng S."/>
            <person name="Li G."/>
            <person name="Viehrig K."/>
            <person name="Ye F."/>
            <person name="Su P."/>
            <person name="Kiefer A.F."/>
            <person name="Nichols A."/>
            <person name="Cepeda A.J."/>
            <person name="Yan W."/>
            <person name="Fan B."/>
            <person name="Jiang Y."/>
            <person name="Adhikari A."/>
            <person name="Zheng C.-J."/>
            <person name="Schuster L."/>
            <person name="Cowan T.M."/>
            <person name="Smanski M.J."/>
            <person name="Chevrette M.G."/>
            <person name="De Carvalho L.P.S."/>
            <person name="Shen B."/>
        </authorList>
    </citation>
    <scope>NUCLEOTIDE SEQUENCE [LARGE SCALE GENOMIC DNA]</scope>
    <source>
        <strain evidence="2 3">NPDC038104</strain>
    </source>
</reference>
<comment type="caution">
    <text evidence="2">The sequence shown here is derived from an EMBL/GenBank/DDBJ whole genome shotgun (WGS) entry which is preliminary data.</text>
</comment>
<keyword evidence="1" id="KW-0732">Signal</keyword>
<organism evidence="2 3">
    <name type="scientific">Streptomyces fragilis</name>
    <dbReference type="NCBI Taxonomy" id="67301"/>
    <lineage>
        <taxon>Bacteria</taxon>
        <taxon>Bacillati</taxon>
        <taxon>Actinomycetota</taxon>
        <taxon>Actinomycetes</taxon>
        <taxon>Kitasatosporales</taxon>
        <taxon>Streptomycetaceae</taxon>
        <taxon>Streptomyces</taxon>
    </lineage>
</organism>
<evidence type="ECO:0000256" key="1">
    <source>
        <dbReference type="SAM" id="SignalP"/>
    </source>
</evidence>
<proteinExistence type="predicted"/>
<feature type="chain" id="PRO_5046514654" description="Secreted protein" evidence="1">
    <location>
        <begin position="28"/>
        <end position="185"/>
    </location>
</feature>
<dbReference type="RefSeq" id="WP_159105572.1">
    <property type="nucleotide sequence ID" value="NZ_BEVZ01000002.1"/>
</dbReference>
<sequence length="185" mass="19673">MTRSRMRAVAGACATLLSLGLTGAAQAAPQASGTEPVTTYEKGHVVECTAQLERYGTVYVSLYSNSVHGNHTQVVISSAESEYAGAAQPEKLFNHGAIRTVVPISPVDGRVESASSAVVHGRYAPVGEPTPYSDEMYDAGYRIVTTGTHQDISTRLTIKAFGERAPLQCDNALAYDLRITKTPVV</sequence>
<name>A0ABV2YKA5_9ACTN</name>
<evidence type="ECO:0000313" key="2">
    <source>
        <dbReference type="EMBL" id="MEU3556148.1"/>
    </source>
</evidence>